<dbReference type="KEGG" id="cfon:HZU75_04970"/>
<dbReference type="GO" id="GO:0000062">
    <property type="term" value="F:fatty-acyl-CoA binding"/>
    <property type="evidence" value="ECO:0007669"/>
    <property type="project" value="InterPro"/>
</dbReference>
<dbReference type="Proteomes" id="UP000510822">
    <property type="component" value="Chromosome"/>
</dbReference>
<organism evidence="3 4">
    <name type="scientific">Chitinibacter fontanus</name>
    <dbReference type="NCBI Taxonomy" id="1737446"/>
    <lineage>
        <taxon>Bacteria</taxon>
        <taxon>Pseudomonadati</taxon>
        <taxon>Pseudomonadota</taxon>
        <taxon>Betaproteobacteria</taxon>
        <taxon>Neisseriales</taxon>
        <taxon>Chitinibacteraceae</taxon>
        <taxon>Chitinibacter</taxon>
    </lineage>
</organism>
<dbReference type="EMBL" id="CP058952">
    <property type="protein sequence ID" value="QLI80929.1"/>
    <property type="molecule type" value="Genomic_DNA"/>
</dbReference>
<dbReference type="Gene3D" id="1.20.80.10">
    <property type="match status" value="1"/>
</dbReference>
<evidence type="ECO:0000256" key="1">
    <source>
        <dbReference type="ARBA" id="ARBA00023121"/>
    </source>
</evidence>
<dbReference type="InterPro" id="IPR000582">
    <property type="entry name" value="Acyl-CoA-binding_protein"/>
</dbReference>
<accession>A0A7D5ZFJ0</accession>
<evidence type="ECO:0000313" key="3">
    <source>
        <dbReference type="EMBL" id="QLI80929.1"/>
    </source>
</evidence>
<protein>
    <submittedName>
        <fullName evidence="3">Acyl-CoA-binding protein</fullName>
    </submittedName>
</protein>
<reference evidence="3 4" key="1">
    <citation type="journal article" date="2016" name="Int. J. Syst. Evol. Microbiol.">
        <title>Chitinibacter fontanus sp. nov., isolated from a spring.</title>
        <authorList>
            <person name="Sheu S.Y."/>
            <person name="Li Y.S."/>
            <person name="Young C.C."/>
            <person name="Chen W.M."/>
        </authorList>
    </citation>
    <scope>NUCLEOTIDE SEQUENCE [LARGE SCALE GENOMIC DNA]</scope>
    <source>
        <strain evidence="3 4">STM-7</strain>
    </source>
</reference>
<dbReference type="AlphaFoldDB" id="A0A7D5ZFJ0"/>
<dbReference type="InterPro" id="IPR035984">
    <property type="entry name" value="Acyl-CoA-binding_sf"/>
</dbReference>
<dbReference type="RefSeq" id="WP_180308061.1">
    <property type="nucleotide sequence ID" value="NZ_CP058952.1"/>
</dbReference>
<gene>
    <name evidence="3" type="ORF">HZU75_04970</name>
</gene>
<dbReference type="GO" id="GO:0006631">
    <property type="term" value="P:fatty acid metabolic process"/>
    <property type="evidence" value="ECO:0007669"/>
    <property type="project" value="TreeGrafter"/>
</dbReference>
<dbReference type="Pfam" id="PF00887">
    <property type="entry name" value="ACBP"/>
    <property type="match status" value="1"/>
</dbReference>
<dbReference type="SUPFAM" id="SSF47027">
    <property type="entry name" value="Acyl-CoA binding protein"/>
    <property type="match status" value="1"/>
</dbReference>
<evidence type="ECO:0000313" key="4">
    <source>
        <dbReference type="Proteomes" id="UP000510822"/>
    </source>
</evidence>
<proteinExistence type="predicted"/>
<dbReference type="PANTHER" id="PTHR23310">
    <property type="entry name" value="ACYL-COA-BINDING PROTEIN, ACBP"/>
    <property type="match status" value="1"/>
</dbReference>
<feature type="domain" description="ACB" evidence="2">
    <location>
        <begin position="1"/>
        <end position="88"/>
    </location>
</feature>
<keyword evidence="1" id="KW-0446">Lipid-binding</keyword>
<dbReference type="PROSITE" id="PS51228">
    <property type="entry name" value="ACB_2"/>
    <property type="match status" value="1"/>
</dbReference>
<evidence type="ECO:0000259" key="2">
    <source>
        <dbReference type="PROSITE" id="PS51228"/>
    </source>
</evidence>
<dbReference type="PANTHER" id="PTHR23310:SF62">
    <property type="entry name" value="ACYL-COA BINDING PROTEIN 1, ISOFORM A"/>
    <property type="match status" value="1"/>
</dbReference>
<keyword evidence="4" id="KW-1185">Reference proteome</keyword>
<dbReference type="PRINTS" id="PR00689">
    <property type="entry name" value="ACOABINDINGP"/>
</dbReference>
<dbReference type="InterPro" id="IPR014352">
    <property type="entry name" value="FERM/acyl-CoA-bd_prot_sf"/>
</dbReference>
<sequence length="88" mass="9762">MSDLANRFQVAQNEVVELNEAPDVQTKLKLYALYKQASEGDVSGERPSAIQFVAQAKFDAWSKLAGVAREQAMQDYVDLVEQLKANDA</sequence>
<name>A0A7D5ZFJ0_9NEIS</name>